<dbReference type="SMART" id="SM00971">
    <property type="entry name" value="SATase_N"/>
    <property type="match status" value="1"/>
</dbReference>
<dbReference type="Gene3D" id="1.10.3130.10">
    <property type="entry name" value="serine acetyltransferase, domain 1"/>
    <property type="match status" value="1"/>
</dbReference>
<dbReference type="Pfam" id="PF00132">
    <property type="entry name" value="Hexapep"/>
    <property type="match status" value="1"/>
</dbReference>
<evidence type="ECO:0000313" key="14">
    <source>
        <dbReference type="EMBL" id="NQV66605.1"/>
    </source>
</evidence>
<dbReference type="NCBIfam" id="NF041874">
    <property type="entry name" value="EPS_EpsC"/>
    <property type="match status" value="1"/>
</dbReference>
<dbReference type="CDD" id="cd03354">
    <property type="entry name" value="LbH_SAT"/>
    <property type="match status" value="1"/>
</dbReference>
<proteinExistence type="inferred from homology"/>
<dbReference type="GO" id="GO:0006535">
    <property type="term" value="P:cysteine biosynthetic process from serine"/>
    <property type="evidence" value="ECO:0007669"/>
    <property type="project" value="InterPro"/>
</dbReference>
<comment type="similarity">
    <text evidence="3">Belongs to the transferase hexapeptide repeat family.</text>
</comment>
<dbReference type="Gene3D" id="2.160.10.10">
    <property type="entry name" value="Hexapeptide repeat proteins"/>
    <property type="match status" value="1"/>
</dbReference>
<evidence type="ECO:0000256" key="6">
    <source>
        <dbReference type="ARBA" id="ARBA00022490"/>
    </source>
</evidence>
<dbReference type="FunFam" id="2.160.10.10:FF:000002">
    <property type="entry name" value="Serine acetyltransferase"/>
    <property type="match status" value="1"/>
</dbReference>
<dbReference type="InterPro" id="IPR011004">
    <property type="entry name" value="Trimer_LpxA-like_sf"/>
</dbReference>
<dbReference type="EMBL" id="JABMOJ010000545">
    <property type="protein sequence ID" value="NQV66605.1"/>
    <property type="molecule type" value="Genomic_DNA"/>
</dbReference>
<organism evidence="14 15">
    <name type="scientific">SAR86 cluster bacterium</name>
    <dbReference type="NCBI Taxonomy" id="2030880"/>
    <lineage>
        <taxon>Bacteria</taxon>
        <taxon>Pseudomonadati</taxon>
        <taxon>Pseudomonadota</taxon>
        <taxon>Gammaproteobacteria</taxon>
        <taxon>SAR86 cluster</taxon>
    </lineage>
</organism>
<evidence type="ECO:0000256" key="11">
    <source>
        <dbReference type="ARBA" id="ARBA00023315"/>
    </source>
</evidence>
<dbReference type="InterPro" id="IPR010493">
    <property type="entry name" value="Ser_AcTrfase_N"/>
</dbReference>
<dbReference type="Proteomes" id="UP000754644">
    <property type="component" value="Unassembled WGS sequence"/>
</dbReference>
<dbReference type="SUPFAM" id="SSF51161">
    <property type="entry name" value="Trimeric LpxA-like enzymes"/>
    <property type="match status" value="1"/>
</dbReference>
<name>A0A972VYF2_9GAMM</name>
<keyword evidence="6" id="KW-0963">Cytoplasm</keyword>
<comment type="pathway">
    <text evidence="2">Amino-acid biosynthesis; L-cysteine biosynthesis; L-cysteine from L-serine: step 1/2.</text>
</comment>
<dbReference type="EC" id="2.3.1.30" evidence="4"/>
<comment type="caution">
    <text evidence="14">The sequence shown here is derived from an EMBL/GenBank/DDBJ whole genome shotgun (WGS) entry which is preliminary data.</text>
</comment>
<evidence type="ECO:0000256" key="7">
    <source>
        <dbReference type="ARBA" id="ARBA00022605"/>
    </source>
</evidence>
<dbReference type="Pfam" id="PF06426">
    <property type="entry name" value="SATase_N"/>
    <property type="match status" value="1"/>
</dbReference>
<accession>A0A972VYF2</accession>
<dbReference type="GO" id="GO:0005737">
    <property type="term" value="C:cytoplasm"/>
    <property type="evidence" value="ECO:0007669"/>
    <property type="project" value="UniProtKB-SubCell"/>
</dbReference>
<dbReference type="PANTHER" id="PTHR42811">
    <property type="entry name" value="SERINE ACETYLTRANSFERASE"/>
    <property type="match status" value="1"/>
</dbReference>
<comment type="subcellular location">
    <subcellularLocation>
        <location evidence="1">Cytoplasm</location>
    </subcellularLocation>
</comment>
<dbReference type="AlphaFoldDB" id="A0A972VYF2"/>
<evidence type="ECO:0000256" key="8">
    <source>
        <dbReference type="ARBA" id="ARBA00022679"/>
    </source>
</evidence>
<dbReference type="InterPro" id="IPR001451">
    <property type="entry name" value="Hexapep"/>
</dbReference>
<dbReference type="InterPro" id="IPR045304">
    <property type="entry name" value="LbH_SAT"/>
</dbReference>
<evidence type="ECO:0000256" key="10">
    <source>
        <dbReference type="ARBA" id="ARBA00023192"/>
    </source>
</evidence>
<dbReference type="FunFam" id="1.10.3130.10:FF:000001">
    <property type="entry name" value="Acetyltransferase"/>
    <property type="match status" value="1"/>
</dbReference>
<evidence type="ECO:0000313" key="15">
    <source>
        <dbReference type="Proteomes" id="UP000754644"/>
    </source>
</evidence>
<dbReference type="PROSITE" id="PS00101">
    <property type="entry name" value="HEXAPEP_TRANSFERASES"/>
    <property type="match status" value="1"/>
</dbReference>
<evidence type="ECO:0000256" key="12">
    <source>
        <dbReference type="ARBA" id="ARBA00049486"/>
    </source>
</evidence>
<dbReference type="NCBIfam" id="NF008349">
    <property type="entry name" value="PRK11132.1"/>
    <property type="match status" value="1"/>
</dbReference>
<evidence type="ECO:0000256" key="1">
    <source>
        <dbReference type="ARBA" id="ARBA00004496"/>
    </source>
</evidence>
<gene>
    <name evidence="14" type="primary">cysE</name>
    <name evidence="14" type="ORF">HQ497_14705</name>
</gene>
<keyword evidence="8 14" id="KW-0808">Transferase</keyword>
<comment type="catalytic activity">
    <reaction evidence="12">
        <text>L-serine + acetyl-CoA = O-acetyl-L-serine + CoA</text>
        <dbReference type="Rhea" id="RHEA:24560"/>
        <dbReference type="ChEBI" id="CHEBI:33384"/>
        <dbReference type="ChEBI" id="CHEBI:57287"/>
        <dbReference type="ChEBI" id="CHEBI:57288"/>
        <dbReference type="ChEBI" id="CHEBI:58340"/>
        <dbReference type="EC" id="2.3.1.30"/>
    </reaction>
</comment>
<dbReference type="InterPro" id="IPR018357">
    <property type="entry name" value="Hexapep_transf_CS"/>
</dbReference>
<evidence type="ECO:0000256" key="2">
    <source>
        <dbReference type="ARBA" id="ARBA00004876"/>
    </source>
</evidence>
<keyword evidence="10" id="KW-0198">Cysteine biosynthesis</keyword>
<dbReference type="GO" id="GO:0009001">
    <property type="term" value="F:serine O-acetyltransferase activity"/>
    <property type="evidence" value="ECO:0007669"/>
    <property type="project" value="UniProtKB-EC"/>
</dbReference>
<evidence type="ECO:0000256" key="4">
    <source>
        <dbReference type="ARBA" id="ARBA00013266"/>
    </source>
</evidence>
<dbReference type="NCBIfam" id="TIGR01172">
    <property type="entry name" value="cysE"/>
    <property type="match status" value="1"/>
</dbReference>
<reference evidence="14" key="1">
    <citation type="submission" date="2020-05" db="EMBL/GenBank/DDBJ databases">
        <title>Sulfur intermediates as new biogeochemical hubs in an aquatic model microbial ecosystem.</title>
        <authorList>
            <person name="Vigneron A."/>
        </authorList>
    </citation>
    <scope>NUCLEOTIDE SEQUENCE</scope>
    <source>
        <strain evidence="14">Bin.250</strain>
    </source>
</reference>
<keyword evidence="9" id="KW-0677">Repeat</keyword>
<protein>
    <recommendedName>
        <fullName evidence="5">Serine acetyltransferase</fullName>
        <ecNumber evidence="4">2.3.1.30</ecNumber>
    </recommendedName>
</protein>
<evidence type="ECO:0000256" key="9">
    <source>
        <dbReference type="ARBA" id="ARBA00022737"/>
    </source>
</evidence>
<keyword evidence="11 14" id="KW-0012">Acyltransferase</keyword>
<sequence>MNSSIQQRYHEELAQESNIKEIANAGSLWQAIRAEVRARAEFEPIMATFFQTTVLNHDTLQGCLSFLLATKLDSSVVSSMAIREIIEEAFNSEPSIIHAAEIDIKATRDRDPACNSYSTPLLFYKGFHALQVYRIAHWLWGQKRHSLAFFLQNQLSSIFTVDIHPAAKIGCGVMFDHATGLVIGETAVVEDDVSILHGVTLGGSGKDSGDRHPKVRRGVLIGANASIIGNIEIGEGAKVGAGSVVMKDVPPHVTVAGVPAVIVGKPHCDNPAFDMEQDLE</sequence>
<evidence type="ECO:0000259" key="13">
    <source>
        <dbReference type="SMART" id="SM00971"/>
    </source>
</evidence>
<evidence type="ECO:0000256" key="3">
    <source>
        <dbReference type="ARBA" id="ARBA00007274"/>
    </source>
</evidence>
<dbReference type="InterPro" id="IPR005881">
    <property type="entry name" value="Ser_O-AcTrfase"/>
</dbReference>
<feature type="domain" description="Serine acetyltransferase N-terminal" evidence="13">
    <location>
        <begin position="28"/>
        <end position="132"/>
    </location>
</feature>
<dbReference type="InterPro" id="IPR053376">
    <property type="entry name" value="Serine_acetyltransferase"/>
</dbReference>
<keyword evidence="7" id="KW-0028">Amino-acid biosynthesis</keyword>
<evidence type="ECO:0000256" key="5">
    <source>
        <dbReference type="ARBA" id="ARBA00018522"/>
    </source>
</evidence>
<dbReference type="InterPro" id="IPR042122">
    <property type="entry name" value="Ser_AcTrfase_N_sf"/>
</dbReference>